<protein>
    <submittedName>
        <fullName evidence="5">Helix-turn-helix transcriptional regulator</fullName>
    </submittedName>
</protein>
<sequence>MPSSQPVDPASHGPARTVTEIFPDTNQLKVLAHPMRLRILGILRRDGPATATQLAQRLGLNSGATSYHLRQLAQHGLISDDETRGNARDRWWRATHETTRVEPAAVDDPAARAAVGAFNRTVALSYVAELQASLDERADLPREWADVIDDSDWNIWLTPAQVNEALERIHAILDELHRAAPAWSENPPDRAVLYTVQLHGFPRPGKIARPDET</sequence>
<comment type="caution">
    <text evidence="5">The sequence shown here is derived from an EMBL/GenBank/DDBJ whole genome shotgun (WGS) entry which is preliminary data.</text>
</comment>
<keyword evidence="1" id="KW-0805">Transcription regulation</keyword>
<reference evidence="5 6" key="1">
    <citation type="submission" date="2019-05" db="EMBL/GenBank/DDBJ databases">
        <authorList>
            <person name="Lee S.D."/>
        </authorList>
    </citation>
    <scope>NUCLEOTIDE SEQUENCE [LARGE SCALE GENOMIC DNA]</scope>
    <source>
        <strain evidence="5 6">C5-26</strain>
    </source>
</reference>
<accession>A0A563DYS3</accession>
<dbReference type="Pfam" id="PF12840">
    <property type="entry name" value="HTH_20"/>
    <property type="match status" value="1"/>
</dbReference>
<dbReference type="PANTHER" id="PTHR33154">
    <property type="entry name" value="TRANSCRIPTIONAL REGULATOR, ARSR FAMILY"/>
    <property type="match status" value="1"/>
</dbReference>
<name>A0A563DYS3_9MICO</name>
<dbReference type="CDD" id="cd00090">
    <property type="entry name" value="HTH_ARSR"/>
    <property type="match status" value="1"/>
</dbReference>
<proteinExistence type="predicted"/>
<dbReference type="Proteomes" id="UP000320244">
    <property type="component" value="Unassembled WGS sequence"/>
</dbReference>
<evidence type="ECO:0000259" key="4">
    <source>
        <dbReference type="SMART" id="SM00418"/>
    </source>
</evidence>
<evidence type="ECO:0000256" key="1">
    <source>
        <dbReference type="ARBA" id="ARBA00023015"/>
    </source>
</evidence>
<dbReference type="InterPro" id="IPR001845">
    <property type="entry name" value="HTH_ArsR_DNA-bd_dom"/>
</dbReference>
<dbReference type="SMART" id="SM00418">
    <property type="entry name" value="HTH_ARSR"/>
    <property type="match status" value="1"/>
</dbReference>
<evidence type="ECO:0000256" key="3">
    <source>
        <dbReference type="ARBA" id="ARBA00023163"/>
    </source>
</evidence>
<dbReference type="Gene3D" id="1.10.10.10">
    <property type="entry name" value="Winged helix-like DNA-binding domain superfamily/Winged helix DNA-binding domain"/>
    <property type="match status" value="1"/>
</dbReference>
<evidence type="ECO:0000256" key="2">
    <source>
        <dbReference type="ARBA" id="ARBA00023125"/>
    </source>
</evidence>
<dbReference type="RefSeq" id="WP_146317563.1">
    <property type="nucleotide sequence ID" value="NZ_VCQV01000020.1"/>
</dbReference>
<gene>
    <name evidence="5" type="ORF">FGL98_14240</name>
</gene>
<dbReference type="InterPro" id="IPR036390">
    <property type="entry name" value="WH_DNA-bd_sf"/>
</dbReference>
<dbReference type="EMBL" id="VCQV01000020">
    <property type="protein sequence ID" value="TWP35279.1"/>
    <property type="molecule type" value="Genomic_DNA"/>
</dbReference>
<dbReference type="InterPro" id="IPR036388">
    <property type="entry name" value="WH-like_DNA-bd_sf"/>
</dbReference>
<dbReference type="GO" id="GO:0003677">
    <property type="term" value="F:DNA binding"/>
    <property type="evidence" value="ECO:0007669"/>
    <property type="project" value="UniProtKB-KW"/>
</dbReference>
<keyword evidence="6" id="KW-1185">Reference proteome</keyword>
<reference evidence="5 6" key="2">
    <citation type="submission" date="2019-08" db="EMBL/GenBank/DDBJ databases">
        <title>Jejuicoccus antrihumi gen. nov., sp. nov., a new member of the family Dermacoccaceae isolated from a cave.</title>
        <authorList>
            <person name="Schumann P."/>
            <person name="Kim I.S."/>
        </authorList>
    </citation>
    <scope>NUCLEOTIDE SEQUENCE [LARGE SCALE GENOMIC DNA]</scope>
    <source>
        <strain evidence="5 6">C5-26</strain>
    </source>
</reference>
<dbReference type="InterPro" id="IPR011991">
    <property type="entry name" value="ArsR-like_HTH"/>
</dbReference>
<dbReference type="AlphaFoldDB" id="A0A563DYS3"/>
<dbReference type="SUPFAM" id="SSF46785">
    <property type="entry name" value="Winged helix' DNA-binding domain"/>
    <property type="match status" value="1"/>
</dbReference>
<dbReference type="PANTHER" id="PTHR33154:SF15">
    <property type="entry name" value="REGULATORY PROTEIN ARSR"/>
    <property type="match status" value="1"/>
</dbReference>
<feature type="domain" description="HTH arsR-type" evidence="4">
    <location>
        <begin position="26"/>
        <end position="107"/>
    </location>
</feature>
<dbReference type="InterPro" id="IPR051081">
    <property type="entry name" value="HTH_MetalResp_TranReg"/>
</dbReference>
<evidence type="ECO:0000313" key="6">
    <source>
        <dbReference type="Proteomes" id="UP000320244"/>
    </source>
</evidence>
<dbReference type="GO" id="GO:0003700">
    <property type="term" value="F:DNA-binding transcription factor activity"/>
    <property type="evidence" value="ECO:0007669"/>
    <property type="project" value="InterPro"/>
</dbReference>
<dbReference type="OrthoDB" id="7945987at2"/>
<keyword evidence="2" id="KW-0238">DNA-binding</keyword>
<organism evidence="5 6">
    <name type="scientific">Leekyejoonella antrihumi</name>
    <dbReference type="NCBI Taxonomy" id="1660198"/>
    <lineage>
        <taxon>Bacteria</taxon>
        <taxon>Bacillati</taxon>
        <taxon>Actinomycetota</taxon>
        <taxon>Actinomycetes</taxon>
        <taxon>Micrococcales</taxon>
        <taxon>Dermacoccaceae</taxon>
        <taxon>Leekyejoonella</taxon>
    </lineage>
</organism>
<keyword evidence="3" id="KW-0804">Transcription</keyword>
<evidence type="ECO:0000313" key="5">
    <source>
        <dbReference type="EMBL" id="TWP35279.1"/>
    </source>
</evidence>